<organism evidence="3">
    <name type="scientific">Herbaspirillum huttiense subsp. nephrolepidis</name>
    <dbReference type="NCBI Taxonomy" id="3075126"/>
    <lineage>
        <taxon>Bacteria</taxon>
        <taxon>Pseudomonadati</taxon>
        <taxon>Pseudomonadota</taxon>
        <taxon>Betaproteobacteria</taxon>
        <taxon>Burkholderiales</taxon>
        <taxon>Oxalobacteraceae</taxon>
        <taxon>Herbaspirillum</taxon>
    </lineage>
</organism>
<evidence type="ECO:0000259" key="1">
    <source>
        <dbReference type="Pfam" id="PF13304"/>
    </source>
</evidence>
<dbReference type="GO" id="GO:0016887">
    <property type="term" value="F:ATP hydrolysis activity"/>
    <property type="evidence" value="ECO:0007669"/>
    <property type="project" value="InterPro"/>
</dbReference>
<feature type="domain" description="OLD protein-like TOPRIM" evidence="2">
    <location>
        <begin position="418"/>
        <end position="481"/>
    </location>
</feature>
<dbReference type="AlphaFoldDB" id="A0AAE4K2C0"/>
<gene>
    <name evidence="3" type="ORF">RJN63_02070</name>
</gene>
<evidence type="ECO:0000259" key="2">
    <source>
        <dbReference type="Pfam" id="PF20469"/>
    </source>
</evidence>
<name>A0AAE4K2C0_9BURK</name>
<dbReference type="CDD" id="cd01026">
    <property type="entry name" value="TOPRIM_OLD"/>
    <property type="match status" value="1"/>
</dbReference>
<sequence length="585" mass="65634">MATKKKEVIEVVSLVSEDPAVPRPRLHKLIIKNFRTVGPVPLQIELDEIVVLVGPNNVGKSTILRAYEVAMKQGSKEGKLSIDDFPFGKVDPEALPEIELHTIVFTKPGERWVARLENGEDMIRERWIWKSPNEDPKRQGFDVEKGEWDDQAPWGLPNVANSRRPLPHRIEAFSSPDAQAKEISDLLLTILKEKLKSLKSDDHQEASDYERLLSQIGELQQRVVQSAQAEIVQIEQAISELLAKVFPKHVIKLDPKIDVDLEKTLTPFKASPELLMGPEDGYLSRISEQGSGARRTLLWTALRYLSESDVAAAASQRPHVLLLDEPEICLHPAAIREARKVLYDLPKSGNWQVMITTHSPVFIDLSQDNTTVVRVDRGVDNAVRSTTLFKPAKAKLDDDDKKNMKALNACDPDVNEFFFGSSIVIVEGDTEYTAFCLMQEINPEKYSNLHIIRARGKGIIATLMKVLNQFSTSYGVLHDSDTPMAGDTKNPAWGMNKTILLEKARAAEGRVRHVACLTDFEVALFGKIQKTDKPYNALLKLRENEELQSAVSKLLDSLISDTEPPANCKRWSSIEELEKYVAELA</sequence>
<dbReference type="PANTHER" id="PTHR43581">
    <property type="entry name" value="ATP/GTP PHOSPHATASE"/>
    <property type="match status" value="1"/>
</dbReference>
<dbReference type="Gene3D" id="3.40.50.300">
    <property type="entry name" value="P-loop containing nucleotide triphosphate hydrolases"/>
    <property type="match status" value="1"/>
</dbReference>
<dbReference type="SUPFAM" id="SSF52540">
    <property type="entry name" value="P-loop containing nucleoside triphosphate hydrolases"/>
    <property type="match status" value="1"/>
</dbReference>
<dbReference type="Pfam" id="PF20469">
    <property type="entry name" value="OLD-like_TOPRIM"/>
    <property type="match status" value="1"/>
</dbReference>
<dbReference type="PANTHER" id="PTHR43581:SF2">
    <property type="entry name" value="EXCINUCLEASE ATPASE SUBUNIT"/>
    <property type="match status" value="1"/>
</dbReference>
<dbReference type="Pfam" id="PF13304">
    <property type="entry name" value="AAA_21"/>
    <property type="match status" value="1"/>
</dbReference>
<dbReference type="InterPro" id="IPR003959">
    <property type="entry name" value="ATPase_AAA_core"/>
</dbReference>
<dbReference type="InterPro" id="IPR051396">
    <property type="entry name" value="Bact_Antivir_Def_Nuclease"/>
</dbReference>
<proteinExistence type="predicted"/>
<dbReference type="InterPro" id="IPR034139">
    <property type="entry name" value="TOPRIM_OLD"/>
</dbReference>
<dbReference type="GO" id="GO:0005524">
    <property type="term" value="F:ATP binding"/>
    <property type="evidence" value="ECO:0007669"/>
    <property type="project" value="InterPro"/>
</dbReference>
<dbReference type="EMBL" id="JAVRAA010000001">
    <property type="protein sequence ID" value="MDT0335600.1"/>
    <property type="molecule type" value="Genomic_DNA"/>
</dbReference>
<accession>A0AAE4K2C0</accession>
<comment type="caution">
    <text evidence="3">The sequence shown here is derived from an EMBL/GenBank/DDBJ whole genome shotgun (WGS) entry which is preliminary data.</text>
</comment>
<dbReference type="InterPro" id="IPR027417">
    <property type="entry name" value="P-loop_NTPase"/>
</dbReference>
<evidence type="ECO:0000313" key="3">
    <source>
        <dbReference type="EMBL" id="MDT0335600.1"/>
    </source>
</evidence>
<dbReference type="RefSeq" id="WP_311434897.1">
    <property type="nucleotide sequence ID" value="NZ_JBCGUI010000001.1"/>
</dbReference>
<reference evidence="3" key="1">
    <citation type="submission" date="2023-02" db="EMBL/GenBank/DDBJ databases">
        <title>Description of Herbaspirillum huttiense subsp. nephrolepsisexaltata and Herbaspirillum huttiense subsp. lycopersicon.</title>
        <authorList>
            <person name="Poudel M."/>
            <person name="Sharma A."/>
            <person name="Goss E."/>
            <person name="Tapia J.H."/>
            <person name="Harmon C.M."/>
            <person name="Jones J.B."/>
        </authorList>
    </citation>
    <scope>NUCLEOTIDE SEQUENCE</scope>
    <source>
        <strain evidence="3">NC40101</strain>
    </source>
</reference>
<feature type="domain" description="ATPase AAA-type core" evidence="1">
    <location>
        <begin position="49"/>
        <end position="364"/>
    </location>
</feature>
<protein>
    <submittedName>
        <fullName evidence="3">AAA family ATPase</fullName>
    </submittedName>
</protein>
<dbReference type="CDD" id="cd00267">
    <property type="entry name" value="ABC_ATPase"/>
    <property type="match status" value="1"/>
</dbReference>